<dbReference type="InterPro" id="IPR004276">
    <property type="entry name" value="GlycoTrans_28_N"/>
</dbReference>
<accession>A0A7W6IL32</accession>
<comment type="caution">
    <text evidence="10">Lacks conserved residue(s) required for the propagation of feature annotation.</text>
</comment>
<evidence type="ECO:0000256" key="5">
    <source>
        <dbReference type="ARBA" id="ARBA00022960"/>
    </source>
</evidence>
<feature type="binding site" evidence="10">
    <location>
        <position position="293"/>
    </location>
    <ligand>
        <name>UDP-N-acetyl-alpha-D-glucosamine</name>
        <dbReference type="ChEBI" id="CHEBI:57705"/>
    </ligand>
</feature>
<dbReference type="GO" id="GO:0071555">
    <property type="term" value="P:cell wall organization"/>
    <property type="evidence" value="ECO:0007669"/>
    <property type="project" value="UniProtKB-KW"/>
</dbReference>
<evidence type="ECO:0000256" key="4">
    <source>
        <dbReference type="ARBA" id="ARBA00022679"/>
    </source>
</evidence>
<comment type="similarity">
    <text evidence="10">Belongs to the glycosyltransferase 28 family. MurG subfamily.</text>
</comment>
<dbReference type="HAMAP" id="MF_00033">
    <property type="entry name" value="MurG"/>
    <property type="match status" value="1"/>
</dbReference>
<keyword evidence="9 10" id="KW-0961">Cell wall biogenesis/degradation</keyword>
<keyword evidence="3 10" id="KW-0328">Glycosyltransferase</keyword>
<dbReference type="GO" id="GO:0005975">
    <property type="term" value="P:carbohydrate metabolic process"/>
    <property type="evidence" value="ECO:0007669"/>
    <property type="project" value="InterPro"/>
</dbReference>
<dbReference type="Pfam" id="PF03033">
    <property type="entry name" value="Glyco_transf_28"/>
    <property type="match status" value="1"/>
</dbReference>
<evidence type="ECO:0000259" key="11">
    <source>
        <dbReference type="Pfam" id="PF03033"/>
    </source>
</evidence>
<comment type="catalytic activity">
    <reaction evidence="10">
        <text>di-trans,octa-cis-undecaprenyl diphospho-N-acetyl-alpha-D-muramoyl-L-alanyl-D-glutamyl-meso-2,6-diaminopimeloyl-D-alanyl-D-alanine + UDP-N-acetyl-alpha-D-glucosamine = di-trans,octa-cis-undecaprenyl diphospho-[N-acetyl-alpha-D-glucosaminyl-(1-&gt;4)]-N-acetyl-alpha-D-muramoyl-L-alanyl-D-glutamyl-meso-2,6-diaminopimeloyl-D-alanyl-D-alanine + UDP + H(+)</text>
        <dbReference type="Rhea" id="RHEA:31227"/>
        <dbReference type="ChEBI" id="CHEBI:15378"/>
        <dbReference type="ChEBI" id="CHEBI:57705"/>
        <dbReference type="ChEBI" id="CHEBI:58223"/>
        <dbReference type="ChEBI" id="CHEBI:61387"/>
        <dbReference type="ChEBI" id="CHEBI:61388"/>
        <dbReference type="EC" id="2.4.1.227"/>
    </reaction>
</comment>
<evidence type="ECO:0000256" key="10">
    <source>
        <dbReference type="HAMAP-Rule" id="MF_00033"/>
    </source>
</evidence>
<dbReference type="SUPFAM" id="SSF53756">
    <property type="entry name" value="UDP-Glycosyltransferase/glycogen phosphorylase"/>
    <property type="match status" value="1"/>
</dbReference>
<dbReference type="GO" id="GO:0009252">
    <property type="term" value="P:peptidoglycan biosynthetic process"/>
    <property type="evidence" value="ECO:0007669"/>
    <property type="project" value="UniProtKB-UniRule"/>
</dbReference>
<dbReference type="RefSeq" id="WP_183310356.1">
    <property type="nucleotide sequence ID" value="NZ_JACIEW010000002.1"/>
</dbReference>
<dbReference type="GO" id="GO:0050511">
    <property type="term" value="F:undecaprenyldiphospho-muramoylpentapeptide beta-N-acetylglucosaminyltransferase activity"/>
    <property type="evidence" value="ECO:0007669"/>
    <property type="project" value="UniProtKB-UniRule"/>
</dbReference>
<evidence type="ECO:0000256" key="8">
    <source>
        <dbReference type="ARBA" id="ARBA00023306"/>
    </source>
</evidence>
<feature type="domain" description="Glycosyl transferase family 28 C-terminal" evidence="12">
    <location>
        <begin position="186"/>
        <end position="348"/>
    </location>
</feature>
<evidence type="ECO:0000313" key="13">
    <source>
        <dbReference type="EMBL" id="MBB4051615.1"/>
    </source>
</evidence>
<dbReference type="Proteomes" id="UP000547011">
    <property type="component" value="Unassembled WGS sequence"/>
</dbReference>
<feature type="binding site" evidence="10">
    <location>
        <position position="248"/>
    </location>
    <ligand>
        <name>UDP-N-acetyl-alpha-D-glucosamine</name>
        <dbReference type="ChEBI" id="CHEBI:57705"/>
    </ligand>
</feature>
<dbReference type="Pfam" id="PF04101">
    <property type="entry name" value="Glyco_tran_28_C"/>
    <property type="match status" value="1"/>
</dbReference>
<dbReference type="InterPro" id="IPR007235">
    <property type="entry name" value="Glyco_trans_28_C"/>
</dbReference>
<sequence length="372" mass="39674">MKTFVLIAGGTGGHLFPAMALAQELIRRGHAVELMTDHRVESYGADFPARRIHIVPAATPSGRNPLKLIGAGMTILRGIGTAWNVLRKLRPDAVIGFGGYPTFPPFVAANLLGIPGVLHEQNAVMGRANRALARFADVLAMSFPVTRFAENQTLEKVVTGNPVRDRVRPLAGKPYPGLNQKGTIRLVVTGGSQGARALSEIVPAAIALLPDDLRHRLHILQQARAEDIERVAESYRQSRTSVELASFITDLPERIADAHLVIGRAGASTVTELCVIGRPAILIPLPGALDSDQKHNALFLQEGGGGWVAEQATLSPQSLATRLQDLLTDPDTLTGAAAAARALGQPRAVEKLADIAEMLAGKHSRIEGRPTP</sequence>
<dbReference type="GO" id="GO:0005886">
    <property type="term" value="C:plasma membrane"/>
    <property type="evidence" value="ECO:0007669"/>
    <property type="project" value="UniProtKB-SubCell"/>
</dbReference>
<evidence type="ECO:0000256" key="7">
    <source>
        <dbReference type="ARBA" id="ARBA00023136"/>
    </source>
</evidence>
<keyword evidence="5 10" id="KW-0133">Cell shape</keyword>
<dbReference type="PANTHER" id="PTHR21015">
    <property type="entry name" value="UDP-N-ACETYLGLUCOSAMINE--N-ACETYLMURAMYL-(PENTAPEPTIDE) PYROPHOSPHORYL-UNDECAPRENOL N-ACETYLGLUCOSAMINE TRANSFERASE 1"/>
    <property type="match status" value="1"/>
</dbReference>
<keyword evidence="14" id="KW-1185">Reference proteome</keyword>
<dbReference type="CDD" id="cd03785">
    <property type="entry name" value="GT28_MurG"/>
    <property type="match status" value="1"/>
</dbReference>
<dbReference type="NCBIfam" id="TIGR01133">
    <property type="entry name" value="murG"/>
    <property type="match status" value="1"/>
</dbReference>
<dbReference type="Gene3D" id="3.40.50.2000">
    <property type="entry name" value="Glycogen Phosphorylase B"/>
    <property type="match status" value="2"/>
</dbReference>
<proteinExistence type="inferred from homology"/>
<comment type="caution">
    <text evidence="13">The sequence shown here is derived from an EMBL/GenBank/DDBJ whole genome shotgun (WGS) entry which is preliminary data.</text>
</comment>
<evidence type="ECO:0000256" key="6">
    <source>
        <dbReference type="ARBA" id="ARBA00022984"/>
    </source>
</evidence>
<keyword evidence="6 10" id="KW-0573">Peptidoglycan synthesis</keyword>
<keyword evidence="4 10" id="KW-0808">Transferase</keyword>
<keyword evidence="2 10" id="KW-0132">Cell division</keyword>
<keyword evidence="8 10" id="KW-0131">Cell cycle</keyword>
<dbReference type="EC" id="2.4.1.227" evidence="10"/>
<evidence type="ECO:0000259" key="12">
    <source>
        <dbReference type="Pfam" id="PF04101"/>
    </source>
</evidence>
<dbReference type="EMBL" id="JACIEW010000002">
    <property type="protein sequence ID" value="MBB4051615.1"/>
    <property type="molecule type" value="Genomic_DNA"/>
</dbReference>
<name>A0A7W6IL32_9HYPH</name>
<dbReference type="PANTHER" id="PTHR21015:SF22">
    <property type="entry name" value="GLYCOSYLTRANSFERASE"/>
    <property type="match status" value="1"/>
</dbReference>
<protein>
    <recommendedName>
        <fullName evidence="10">UDP-N-acetylglucosamine--N-acetylmuramyl-(pentapeptide) pyrophosphoryl-undecaprenol N-acetylglucosamine transferase</fullName>
        <ecNumber evidence="10">2.4.1.227</ecNumber>
    </recommendedName>
    <alternativeName>
        <fullName evidence="10">Undecaprenyl-PP-MurNAc-pentapeptide-UDPGlcNAc GlcNAc transferase</fullName>
    </alternativeName>
</protein>
<dbReference type="AlphaFoldDB" id="A0A7W6IL32"/>
<comment type="function">
    <text evidence="10">Cell wall formation. Catalyzes the transfer of a GlcNAc subunit on undecaprenyl-pyrophosphoryl-MurNAc-pentapeptide (lipid intermediate I) to form undecaprenyl-pyrophosphoryl-MurNAc-(pentapeptide)GlcNAc (lipid intermediate II).</text>
</comment>
<evidence type="ECO:0000256" key="1">
    <source>
        <dbReference type="ARBA" id="ARBA00022475"/>
    </source>
</evidence>
<evidence type="ECO:0000256" key="3">
    <source>
        <dbReference type="ARBA" id="ARBA00022676"/>
    </source>
</evidence>
<dbReference type="InterPro" id="IPR006009">
    <property type="entry name" value="GlcNAc_MurG"/>
</dbReference>
<dbReference type="GO" id="GO:0051301">
    <property type="term" value="P:cell division"/>
    <property type="evidence" value="ECO:0007669"/>
    <property type="project" value="UniProtKB-KW"/>
</dbReference>
<comment type="subcellular location">
    <subcellularLocation>
        <location evidence="10">Cell membrane</location>
        <topology evidence="10">Peripheral membrane protein</topology>
        <orientation evidence="10">Cytoplasmic side</orientation>
    </subcellularLocation>
</comment>
<feature type="binding site" evidence="10">
    <location>
        <position position="192"/>
    </location>
    <ligand>
        <name>UDP-N-acetyl-alpha-D-glucosamine</name>
        <dbReference type="ChEBI" id="CHEBI:57705"/>
    </ligand>
</feature>
<keyword evidence="1 10" id="KW-1003">Cell membrane</keyword>
<dbReference type="GO" id="GO:0008360">
    <property type="term" value="P:regulation of cell shape"/>
    <property type="evidence" value="ECO:0007669"/>
    <property type="project" value="UniProtKB-KW"/>
</dbReference>
<organism evidence="13 14">
    <name type="scientific">Devosia subaequoris</name>
    <dbReference type="NCBI Taxonomy" id="395930"/>
    <lineage>
        <taxon>Bacteria</taxon>
        <taxon>Pseudomonadati</taxon>
        <taxon>Pseudomonadota</taxon>
        <taxon>Alphaproteobacteria</taxon>
        <taxon>Hyphomicrobiales</taxon>
        <taxon>Devosiaceae</taxon>
        <taxon>Devosia</taxon>
    </lineage>
</organism>
<evidence type="ECO:0000256" key="2">
    <source>
        <dbReference type="ARBA" id="ARBA00022618"/>
    </source>
</evidence>
<feature type="binding site" evidence="10">
    <location>
        <begin position="11"/>
        <end position="13"/>
    </location>
    <ligand>
        <name>UDP-N-acetyl-alpha-D-glucosamine</name>
        <dbReference type="ChEBI" id="CHEBI:57705"/>
    </ligand>
</feature>
<feature type="binding site" evidence="10">
    <location>
        <position position="164"/>
    </location>
    <ligand>
        <name>UDP-N-acetyl-alpha-D-glucosamine</name>
        <dbReference type="ChEBI" id="CHEBI:57705"/>
    </ligand>
</feature>
<evidence type="ECO:0000313" key="14">
    <source>
        <dbReference type="Proteomes" id="UP000547011"/>
    </source>
</evidence>
<gene>
    <name evidence="10" type="primary">murG</name>
    <name evidence="13" type="ORF">GGR20_001251</name>
</gene>
<keyword evidence="7 10" id="KW-0472">Membrane</keyword>
<dbReference type="UniPathway" id="UPA00219"/>
<feature type="binding site" evidence="10">
    <location>
        <position position="122"/>
    </location>
    <ligand>
        <name>UDP-N-acetyl-alpha-D-glucosamine</name>
        <dbReference type="ChEBI" id="CHEBI:57705"/>
    </ligand>
</feature>
<reference evidence="13 14" key="1">
    <citation type="submission" date="2020-08" db="EMBL/GenBank/DDBJ databases">
        <title>Genomic Encyclopedia of Type Strains, Phase IV (KMG-IV): sequencing the most valuable type-strain genomes for metagenomic binning, comparative biology and taxonomic classification.</title>
        <authorList>
            <person name="Goeker M."/>
        </authorList>
    </citation>
    <scope>NUCLEOTIDE SEQUENCE [LARGE SCALE GENOMIC DNA]</scope>
    <source>
        <strain evidence="13 14">DSM 23447</strain>
    </source>
</reference>
<feature type="domain" description="Glycosyltransferase family 28 N-terminal" evidence="11">
    <location>
        <begin position="4"/>
        <end position="137"/>
    </location>
</feature>
<comment type="pathway">
    <text evidence="10">Cell wall biogenesis; peptidoglycan biosynthesis.</text>
</comment>
<evidence type="ECO:0000256" key="9">
    <source>
        <dbReference type="ARBA" id="ARBA00023316"/>
    </source>
</evidence>